<evidence type="ECO:0000256" key="2">
    <source>
        <dbReference type="SAM" id="SignalP"/>
    </source>
</evidence>
<keyword evidence="1 2" id="KW-0732">Signal</keyword>
<evidence type="ECO:0000313" key="4">
    <source>
        <dbReference type="EMBL" id="SFW52962.1"/>
    </source>
</evidence>
<dbReference type="AlphaFoldDB" id="A0A1K1PYY2"/>
<evidence type="ECO:0000313" key="5">
    <source>
        <dbReference type="Proteomes" id="UP000183257"/>
    </source>
</evidence>
<reference evidence="5" key="1">
    <citation type="submission" date="2016-11" db="EMBL/GenBank/DDBJ databases">
        <authorList>
            <person name="Varghese N."/>
            <person name="Submissions S."/>
        </authorList>
    </citation>
    <scope>NUCLEOTIDE SEQUENCE [LARGE SCALE GENOMIC DNA]</scope>
    <source>
        <strain evidence="5">DSM 24786</strain>
    </source>
</reference>
<proteinExistence type="predicted"/>
<dbReference type="STRING" id="76595.SAMN05660313_02172"/>
<evidence type="ECO:0000259" key="3">
    <source>
        <dbReference type="Pfam" id="PF13505"/>
    </source>
</evidence>
<feature type="signal peptide" evidence="2">
    <location>
        <begin position="1"/>
        <end position="18"/>
    </location>
</feature>
<accession>A0A1K1PYY2</accession>
<organism evidence="4 5">
    <name type="scientific">Cellulophaga fucicola</name>
    <dbReference type="NCBI Taxonomy" id="76595"/>
    <lineage>
        <taxon>Bacteria</taxon>
        <taxon>Pseudomonadati</taxon>
        <taxon>Bacteroidota</taxon>
        <taxon>Flavobacteriia</taxon>
        <taxon>Flavobacteriales</taxon>
        <taxon>Flavobacteriaceae</taxon>
        <taxon>Cellulophaga</taxon>
    </lineage>
</organism>
<keyword evidence="5" id="KW-1185">Reference proteome</keyword>
<dbReference type="Pfam" id="PF13505">
    <property type="entry name" value="OMP_b-brl"/>
    <property type="match status" value="1"/>
</dbReference>
<dbReference type="EMBL" id="FPIY01000003">
    <property type="protein sequence ID" value="SFW52962.1"/>
    <property type="molecule type" value="Genomic_DNA"/>
</dbReference>
<dbReference type="OrthoDB" id="945117at2"/>
<protein>
    <submittedName>
        <fullName evidence="4">Outer membrane protein beta-barrel domain-containing protein</fullName>
    </submittedName>
</protein>
<dbReference type="RefSeq" id="WP_072303823.1">
    <property type="nucleotide sequence ID" value="NZ_FPIY01000003.1"/>
</dbReference>
<dbReference type="InterPro" id="IPR011250">
    <property type="entry name" value="OMP/PagP_B-barrel"/>
</dbReference>
<evidence type="ECO:0000256" key="1">
    <source>
        <dbReference type="ARBA" id="ARBA00022729"/>
    </source>
</evidence>
<gene>
    <name evidence="4" type="ORF">SAMN05660313_02172</name>
</gene>
<name>A0A1K1PYY2_9FLAO</name>
<sequence>MKKLLLITFLVIYGTSVAQETDTKRIIPKGSWTIGGNLGFSANNSEFSRELEDDIERKNHTYSLLPKIGYTISENLIIGLGLGYSFSKDDINDDNSKTNSYNFTPYIRKHYGIGQNLSLFIQGEGNYEIAKQKNTNSNYENTSKSLFIGFRPGLNYFISKKVALETTIGSFGYKHRTSEVKGSDNSKTDTNSFNFNIDSANLNFGVIVFL</sequence>
<dbReference type="SUPFAM" id="SSF56925">
    <property type="entry name" value="OMPA-like"/>
    <property type="match status" value="1"/>
</dbReference>
<dbReference type="InterPro" id="IPR027385">
    <property type="entry name" value="Beta-barrel_OMP"/>
</dbReference>
<feature type="domain" description="Outer membrane protein beta-barrel" evidence="3">
    <location>
        <begin position="25"/>
        <end position="196"/>
    </location>
</feature>
<dbReference type="Proteomes" id="UP000183257">
    <property type="component" value="Unassembled WGS sequence"/>
</dbReference>
<dbReference type="Gene3D" id="2.40.160.20">
    <property type="match status" value="1"/>
</dbReference>
<feature type="chain" id="PRO_5012476129" evidence="2">
    <location>
        <begin position="19"/>
        <end position="210"/>
    </location>
</feature>